<dbReference type="HAMAP" id="MF_01851">
    <property type="entry name" value="UPF0637"/>
    <property type="match status" value="1"/>
</dbReference>
<dbReference type="PIRSF" id="PIRSF021332">
    <property type="entry name" value="DUF1054"/>
    <property type="match status" value="1"/>
</dbReference>
<accession>A0ABS2QWK3</accession>
<keyword evidence="3" id="KW-1185">Reference proteome</keyword>
<name>A0ABS2QWK3_9BACI</name>
<evidence type="ECO:0000256" key="1">
    <source>
        <dbReference type="HAMAP-Rule" id="MF_01851"/>
    </source>
</evidence>
<reference evidence="2 3" key="1">
    <citation type="submission" date="2021-01" db="EMBL/GenBank/DDBJ databases">
        <title>Genomic Encyclopedia of Type Strains, Phase IV (KMG-IV): sequencing the most valuable type-strain genomes for metagenomic binning, comparative biology and taxonomic classification.</title>
        <authorList>
            <person name="Goeker M."/>
        </authorList>
    </citation>
    <scope>NUCLEOTIDE SEQUENCE [LARGE SCALE GENOMIC DNA]</scope>
    <source>
        <strain evidence="2 3">DSM 104297</strain>
    </source>
</reference>
<dbReference type="Proteomes" id="UP000809829">
    <property type="component" value="Unassembled WGS sequence"/>
</dbReference>
<evidence type="ECO:0000313" key="2">
    <source>
        <dbReference type="EMBL" id="MBM7703372.1"/>
    </source>
</evidence>
<dbReference type="Pfam" id="PF06335">
    <property type="entry name" value="DUF1054"/>
    <property type="match status" value="1"/>
</dbReference>
<evidence type="ECO:0000313" key="3">
    <source>
        <dbReference type="Proteomes" id="UP000809829"/>
    </source>
</evidence>
<dbReference type="InterPro" id="IPR053707">
    <property type="entry name" value="UPF0637_domain_sf"/>
</dbReference>
<protein>
    <recommendedName>
        <fullName evidence="1">UPF0637 protein JOC83_002219</fullName>
    </recommendedName>
</protein>
<dbReference type="RefSeq" id="WP_205187100.1">
    <property type="nucleotide sequence ID" value="NZ_JAFBFC010000003.1"/>
</dbReference>
<comment type="caution">
    <text evidence="2">The sequence shown here is derived from an EMBL/GenBank/DDBJ whole genome shotgun (WGS) entry which is preliminary data.</text>
</comment>
<proteinExistence type="inferred from homology"/>
<organism evidence="2 3">
    <name type="scientific">Priestia iocasae</name>
    <dbReference type="NCBI Taxonomy" id="2291674"/>
    <lineage>
        <taxon>Bacteria</taxon>
        <taxon>Bacillati</taxon>
        <taxon>Bacillota</taxon>
        <taxon>Bacilli</taxon>
        <taxon>Bacillales</taxon>
        <taxon>Bacillaceae</taxon>
        <taxon>Priestia</taxon>
    </lineage>
</organism>
<dbReference type="EMBL" id="JAFBFC010000003">
    <property type="protein sequence ID" value="MBM7703372.1"/>
    <property type="molecule type" value="Genomic_DNA"/>
</dbReference>
<gene>
    <name evidence="2" type="ORF">JOC83_002219</name>
</gene>
<dbReference type="InterPro" id="IPR009403">
    <property type="entry name" value="UPF0637"/>
</dbReference>
<comment type="similarity">
    <text evidence="1">Belongs to the UPF0637 family.</text>
</comment>
<sequence length="209" mass="24249">MTFSGFHQEDFNVFHIEGLDARMEAIKSQIQPKFEELGHYFAPTLSALCGDEMHVHIAKHARRTVNPPNDTWVAFANSKRGYKKLPHFQIGLWESHVFIWFAVIYESPIKETFGSLLQQEIKHIQQLVPSHFVWSADHTKPDVRKMRDLQTDDLLQLFNRLQTIKKAEILCGVNIPKEQAATMTSEEWINTIDETFQTLKPLYELAKQG</sequence>
<dbReference type="SUPFAM" id="SSF142913">
    <property type="entry name" value="YktB/PF0168-like"/>
    <property type="match status" value="1"/>
</dbReference>
<dbReference type="Gene3D" id="3.30.930.20">
    <property type="entry name" value="Protein of unknown function DUF1054"/>
    <property type="match status" value="1"/>
</dbReference>